<reference evidence="2" key="1">
    <citation type="journal article" date="2020" name="Stud. Mycol.">
        <title>101 Dothideomycetes genomes: a test case for predicting lifestyles and emergence of pathogens.</title>
        <authorList>
            <person name="Haridas S."/>
            <person name="Albert R."/>
            <person name="Binder M."/>
            <person name="Bloem J."/>
            <person name="Labutti K."/>
            <person name="Salamov A."/>
            <person name="Andreopoulos B."/>
            <person name="Baker S."/>
            <person name="Barry K."/>
            <person name="Bills G."/>
            <person name="Bluhm B."/>
            <person name="Cannon C."/>
            <person name="Castanera R."/>
            <person name="Culley D."/>
            <person name="Daum C."/>
            <person name="Ezra D."/>
            <person name="Gonzalez J."/>
            <person name="Henrissat B."/>
            <person name="Kuo A."/>
            <person name="Liang C."/>
            <person name="Lipzen A."/>
            <person name="Lutzoni F."/>
            <person name="Magnuson J."/>
            <person name="Mondo S."/>
            <person name="Nolan M."/>
            <person name="Ohm R."/>
            <person name="Pangilinan J."/>
            <person name="Park H.-J."/>
            <person name="Ramirez L."/>
            <person name="Alfaro M."/>
            <person name="Sun H."/>
            <person name="Tritt A."/>
            <person name="Yoshinaga Y."/>
            <person name="Zwiers L.-H."/>
            <person name="Turgeon B."/>
            <person name="Goodwin S."/>
            <person name="Spatafora J."/>
            <person name="Crous P."/>
            <person name="Grigoriev I."/>
        </authorList>
    </citation>
    <scope>NUCLEOTIDE SEQUENCE</scope>
    <source>
        <strain evidence="2">CBS 116435</strain>
    </source>
</reference>
<keyword evidence="3" id="KW-1185">Reference proteome</keyword>
<feature type="region of interest" description="Disordered" evidence="1">
    <location>
        <begin position="156"/>
        <end position="185"/>
    </location>
</feature>
<evidence type="ECO:0000313" key="3">
    <source>
        <dbReference type="Proteomes" id="UP000799441"/>
    </source>
</evidence>
<proteinExistence type="predicted"/>
<dbReference type="EMBL" id="MU003792">
    <property type="protein sequence ID" value="KAF2721163.1"/>
    <property type="molecule type" value="Genomic_DNA"/>
</dbReference>
<accession>A0A9P4Q8H1</accession>
<dbReference type="AlphaFoldDB" id="A0A9P4Q8H1"/>
<organism evidence="2 3">
    <name type="scientific">Polychaeton citri CBS 116435</name>
    <dbReference type="NCBI Taxonomy" id="1314669"/>
    <lineage>
        <taxon>Eukaryota</taxon>
        <taxon>Fungi</taxon>
        <taxon>Dikarya</taxon>
        <taxon>Ascomycota</taxon>
        <taxon>Pezizomycotina</taxon>
        <taxon>Dothideomycetes</taxon>
        <taxon>Dothideomycetidae</taxon>
        <taxon>Capnodiales</taxon>
        <taxon>Capnodiaceae</taxon>
        <taxon>Polychaeton</taxon>
    </lineage>
</organism>
<sequence>MCASFVPNLLPFERCASLLFIRLERHALERWERFSFLAARSCHWERKELYGWNLAYGSLCFPSRLGKEQICDTGCRFDSTQPLRHLEAHRMVSLPVCSASQACPVWIIVVGAVMRVLHGDDSSTGALHAPLDWQRVIDDRRTRSYFPQVNKCPGGTDPLIWSSPSTDKASWTSPPPISPPSADASGAARDCIKAASVMSPHHKVWLPNASREEVGRL</sequence>
<gene>
    <name evidence="2" type="ORF">K431DRAFT_73659</name>
</gene>
<dbReference type="Proteomes" id="UP000799441">
    <property type="component" value="Unassembled WGS sequence"/>
</dbReference>
<protein>
    <submittedName>
        <fullName evidence="2">Uncharacterized protein</fullName>
    </submittedName>
</protein>
<comment type="caution">
    <text evidence="2">The sequence shown here is derived from an EMBL/GenBank/DDBJ whole genome shotgun (WGS) entry which is preliminary data.</text>
</comment>
<evidence type="ECO:0000313" key="2">
    <source>
        <dbReference type="EMBL" id="KAF2721163.1"/>
    </source>
</evidence>
<evidence type="ECO:0000256" key="1">
    <source>
        <dbReference type="SAM" id="MobiDB-lite"/>
    </source>
</evidence>
<name>A0A9P4Q8H1_9PEZI</name>